<evidence type="ECO:0000256" key="3">
    <source>
        <dbReference type="ARBA" id="ARBA00023163"/>
    </source>
</evidence>
<dbReference type="InterPro" id="IPR051081">
    <property type="entry name" value="HTH_MetalResp_TranReg"/>
</dbReference>
<dbReference type="InterPro" id="IPR036388">
    <property type="entry name" value="WH-like_DNA-bd_sf"/>
</dbReference>
<dbReference type="PRINTS" id="PR00778">
    <property type="entry name" value="HTHARSR"/>
</dbReference>
<organism evidence="6">
    <name type="scientific">marine sediment metagenome</name>
    <dbReference type="NCBI Taxonomy" id="412755"/>
    <lineage>
        <taxon>unclassified sequences</taxon>
        <taxon>metagenomes</taxon>
        <taxon>ecological metagenomes</taxon>
    </lineage>
</organism>
<gene>
    <name evidence="6" type="ORF">S01H1_62860</name>
</gene>
<dbReference type="InterPro" id="IPR036390">
    <property type="entry name" value="WH_DNA-bd_sf"/>
</dbReference>
<dbReference type="SUPFAM" id="SSF46785">
    <property type="entry name" value="Winged helix' DNA-binding domain"/>
    <property type="match status" value="1"/>
</dbReference>
<keyword evidence="3" id="KW-0804">Transcription</keyword>
<evidence type="ECO:0000256" key="2">
    <source>
        <dbReference type="ARBA" id="ARBA00023125"/>
    </source>
</evidence>
<dbReference type="EMBL" id="BARS01041320">
    <property type="protein sequence ID" value="GAG30937.1"/>
    <property type="molecule type" value="Genomic_DNA"/>
</dbReference>
<reference evidence="6" key="1">
    <citation type="journal article" date="2014" name="Front. Microbiol.">
        <title>High frequency of phylogenetically diverse reductive dehalogenase-homologous genes in deep subseafloor sedimentary metagenomes.</title>
        <authorList>
            <person name="Kawai M."/>
            <person name="Futagami T."/>
            <person name="Toyoda A."/>
            <person name="Takaki Y."/>
            <person name="Nishi S."/>
            <person name="Hori S."/>
            <person name="Arai W."/>
            <person name="Tsubouchi T."/>
            <person name="Morono Y."/>
            <person name="Uchiyama I."/>
            <person name="Ito T."/>
            <person name="Fujiyama A."/>
            <person name="Inagaki F."/>
            <person name="Takami H."/>
        </authorList>
    </citation>
    <scope>NUCLEOTIDE SEQUENCE</scope>
    <source>
        <strain evidence="6">Expedition CK06-06</strain>
    </source>
</reference>
<accession>X0X6B3</accession>
<dbReference type="Gene3D" id="1.10.10.10">
    <property type="entry name" value="Winged helix-like DNA-binding domain superfamily/Winged helix DNA-binding domain"/>
    <property type="match status" value="1"/>
</dbReference>
<sequence length="108" mass="12299">METEIRISRNEFKALASDTRTGIIKLLQKRNHTLTEISKKMKMAAPTIKQHLGILKNAELIQELDEGRKWKYYCLTRKGKGIFSHETPVNILVVLGISVFALVGILYS</sequence>
<evidence type="ECO:0000256" key="1">
    <source>
        <dbReference type="ARBA" id="ARBA00023015"/>
    </source>
</evidence>
<dbReference type="AlphaFoldDB" id="X0X6B3"/>
<dbReference type="SMART" id="SM00418">
    <property type="entry name" value="HTH_ARSR"/>
    <property type="match status" value="1"/>
</dbReference>
<dbReference type="PROSITE" id="PS50987">
    <property type="entry name" value="HTH_ARSR_2"/>
    <property type="match status" value="1"/>
</dbReference>
<dbReference type="GO" id="GO:0003677">
    <property type="term" value="F:DNA binding"/>
    <property type="evidence" value="ECO:0007669"/>
    <property type="project" value="UniProtKB-KW"/>
</dbReference>
<proteinExistence type="predicted"/>
<protein>
    <recommendedName>
        <fullName evidence="5">HTH arsR-type domain-containing protein</fullName>
    </recommendedName>
</protein>
<keyword evidence="2" id="KW-0238">DNA-binding</keyword>
<dbReference type="InterPro" id="IPR011991">
    <property type="entry name" value="ArsR-like_HTH"/>
</dbReference>
<dbReference type="PANTHER" id="PTHR33154:SF33">
    <property type="entry name" value="TRANSCRIPTIONAL REPRESSOR SDPR"/>
    <property type="match status" value="1"/>
</dbReference>
<dbReference type="InterPro" id="IPR001845">
    <property type="entry name" value="HTH_ArsR_DNA-bd_dom"/>
</dbReference>
<evidence type="ECO:0000259" key="5">
    <source>
        <dbReference type="PROSITE" id="PS50987"/>
    </source>
</evidence>
<keyword evidence="4" id="KW-0472">Membrane</keyword>
<dbReference type="GO" id="GO:0003700">
    <property type="term" value="F:DNA-binding transcription factor activity"/>
    <property type="evidence" value="ECO:0007669"/>
    <property type="project" value="InterPro"/>
</dbReference>
<evidence type="ECO:0000313" key="6">
    <source>
        <dbReference type="EMBL" id="GAG30937.1"/>
    </source>
</evidence>
<feature type="domain" description="HTH arsR-type" evidence="5">
    <location>
        <begin position="1"/>
        <end position="94"/>
    </location>
</feature>
<dbReference type="Pfam" id="PF01022">
    <property type="entry name" value="HTH_5"/>
    <property type="match status" value="1"/>
</dbReference>
<feature type="non-terminal residue" evidence="6">
    <location>
        <position position="108"/>
    </location>
</feature>
<keyword evidence="1" id="KW-0805">Transcription regulation</keyword>
<dbReference type="PANTHER" id="PTHR33154">
    <property type="entry name" value="TRANSCRIPTIONAL REGULATOR, ARSR FAMILY"/>
    <property type="match status" value="1"/>
</dbReference>
<evidence type="ECO:0000256" key="4">
    <source>
        <dbReference type="SAM" id="Phobius"/>
    </source>
</evidence>
<name>X0X6B3_9ZZZZ</name>
<keyword evidence="4" id="KW-0812">Transmembrane</keyword>
<comment type="caution">
    <text evidence="6">The sequence shown here is derived from an EMBL/GenBank/DDBJ whole genome shotgun (WGS) entry which is preliminary data.</text>
</comment>
<dbReference type="CDD" id="cd00090">
    <property type="entry name" value="HTH_ARSR"/>
    <property type="match status" value="1"/>
</dbReference>
<feature type="transmembrane region" description="Helical" evidence="4">
    <location>
        <begin position="87"/>
        <end position="107"/>
    </location>
</feature>
<keyword evidence="4" id="KW-1133">Transmembrane helix</keyword>